<reference evidence="1" key="1">
    <citation type="submission" date="2022-04" db="EMBL/GenBank/DDBJ databases">
        <title>Chromosome-scale genome assembly of Holotrichia oblita Faldermann.</title>
        <authorList>
            <person name="Rongchong L."/>
        </authorList>
    </citation>
    <scope>NUCLEOTIDE SEQUENCE</scope>
    <source>
        <strain evidence="1">81SQS9</strain>
    </source>
</reference>
<evidence type="ECO:0000313" key="2">
    <source>
        <dbReference type="Proteomes" id="UP001056778"/>
    </source>
</evidence>
<dbReference type="Proteomes" id="UP001056778">
    <property type="component" value="Chromosome 6"/>
</dbReference>
<evidence type="ECO:0000313" key="1">
    <source>
        <dbReference type="EMBL" id="KAI4460288.1"/>
    </source>
</evidence>
<proteinExistence type="predicted"/>
<keyword evidence="2" id="KW-1185">Reference proteome</keyword>
<name>A0ACB9T0D1_HOLOL</name>
<gene>
    <name evidence="1" type="ORF">MML48_6g00009947</name>
</gene>
<sequence length="108" mass="11980">MEDIAFGDWPGQPMDLSGSNPWLPAYGYQPPTTLLEKEDFLGHPDADLFLHGSASQHYVYLETIQEETSDDLRSESDISESRAESPVGWLATDSETGSVIRIHTLVVN</sequence>
<protein>
    <submittedName>
        <fullName evidence="1">Uncharacterized protein</fullName>
    </submittedName>
</protein>
<accession>A0ACB9T0D1</accession>
<dbReference type="EMBL" id="CM043020">
    <property type="protein sequence ID" value="KAI4460288.1"/>
    <property type="molecule type" value="Genomic_DNA"/>
</dbReference>
<organism evidence="1 2">
    <name type="scientific">Holotrichia oblita</name>
    <name type="common">Chafer beetle</name>
    <dbReference type="NCBI Taxonomy" id="644536"/>
    <lineage>
        <taxon>Eukaryota</taxon>
        <taxon>Metazoa</taxon>
        <taxon>Ecdysozoa</taxon>
        <taxon>Arthropoda</taxon>
        <taxon>Hexapoda</taxon>
        <taxon>Insecta</taxon>
        <taxon>Pterygota</taxon>
        <taxon>Neoptera</taxon>
        <taxon>Endopterygota</taxon>
        <taxon>Coleoptera</taxon>
        <taxon>Polyphaga</taxon>
        <taxon>Scarabaeiformia</taxon>
        <taxon>Scarabaeidae</taxon>
        <taxon>Melolonthinae</taxon>
        <taxon>Holotrichia</taxon>
    </lineage>
</organism>
<comment type="caution">
    <text evidence="1">The sequence shown here is derived from an EMBL/GenBank/DDBJ whole genome shotgun (WGS) entry which is preliminary data.</text>
</comment>